<dbReference type="Pfam" id="PF00042">
    <property type="entry name" value="Globin"/>
    <property type="match status" value="1"/>
</dbReference>
<dbReference type="InterPro" id="IPR012292">
    <property type="entry name" value="Globin/Proto"/>
</dbReference>
<dbReference type="InterPro" id="IPR009050">
    <property type="entry name" value="Globin-like_sf"/>
</dbReference>
<proteinExistence type="inferred from homology"/>
<keyword evidence="8" id="KW-1185">Reference proteome</keyword>
<evidence type="ECO:0000256" key="3">
    <source>
        <dbReference type="ARBA" id="ARBA00022723"/>
    </source>
</evidence>
<dbReference type="InterPro" id="IPR000971">
    <property type="entry name" value="Globin"/>
</dbReference>
<dbReference type="RefSeq" id="WP_311689575.1">
    <property type="nucleotide sequence ID" value="NZ_JAVRHL010000001.1"/>
</dbReference>
<dbReference type="PANTHER" id="PTHR43396">
    <property type="entry name" value="FLAVOHEMOPROTEIN"/>
    <property type="match status" value="1"/>
</dbReference>
<keyword evidence="2 5" id="KW-0561">Oxygen transport</keyword>
<dbReference type="PROSITE" id="PS01033">
    <property type="entry name" value="GLOBIN"/>
    <property type="match status" value="1"/>
</dbReference>
<dbReference type="Gene3D" id="1.10.490.10">
    <property type="entry name" value="Globins"/>
    <property type="match status" value="1"/>
</dbReference>
<comment type="caution">
    <text evidence="7">The sequence shown here is derived from an EMBL/GenBank/DDBJ whole genome shotgun (WGS) entry which is preliminary data.</text>
</comment>
<feature type="domain" description="Globin" evidence="6">
    <location>
        <begin position="1"/>
        <end position="135"/>
    </location>
</feature>
<name>A0ABU3DDP9_9RHOB</name>
<dbReference type="SUPFAM" id="SSF46458">
    <property type="entry name" value="Globin-like"/>
    <property type="match status" value="1"/>
</dbReference>
<evidence type="ECO:0000256" key="5">
    <source>
        <dbReference type="RuleBase" id="RU000356"/>
    </source>
</evidence>
<evidence type="ECO:0000256" key="4">
    <source>
        <dbReference type="ARBA" id="ARBA00023004"/>
    </source>
</evidence>
<sequence>MPSSHQIVAVRRSFLLVSSRNDALVANFYALLFAENPGLRAIFPQDMGAQHSKLKDMLQTALTSLNSPRALIAPLKALGARHRGYGAQSEHYPVVASTLIATLKEASGPLWTKEMEEAWGAVLGFVAEHMIAGAKEAAAAA</sequence>
<evidence type="ECO:0000259" key="6">
    <source>
        <dbReference type="PROSITE" id="PS01033"/>
    </source>
</evidence>
<reference evidence="7 8" key="1">
    <citation type="submission" date="2023-09" db="EMBL/GenBank/DDBJ databases">
        <authorList>
            <person name="Rey-Velasco X."/>
        </authorList>
    </citation>
    <scope>NUCLEOTIDE SEQUENCE [LARGE SCALE GENOMIC DNA]</scope>
    <source>
        <strain evidence="7 8">F158</strain>
    </source>
</reference>
<evidence type="ECO:0000313" key="8">
    <source>
        <dbReference type="Proteomes" id="UP001265259"/>
    </source>
</evidence>
<evidence type="ECO:0000256" key="2">
    <source>
        <dbReference type="ARBA" id="ARBA00022621"/>
    </source>
</evidence>
<accession>A0ABU3DDP9</accession>
<dbReference type="PANTHER" id="PTHR43396:SF3">
    <property type="entry name" value="FLAVOHEMOPROTEIN"/>
    <property type="match status" value="1"/>
</dbReference>
<keyword evidence="5" id="KW-0813">Transport</keyword>
<evidence type="ECO:0000256" key="1">
    <source>
        <dbReference type="ARBA" id="ARBA00022617"/>
    </source>
</evidence>
<keyword evidence="4" id="KW-0408">Iron</keyword>
<dbReference type="EMBL" id="JAVRHL010000001">
    <property type="protein sequence ID" value="MDT0681812.1"/>
    <property type="molecule type" value="Genomic_DNA"/>
</dbReference>
<comment type="similarity">
    <text evidence="5">Belongs to the globin family.</text>
</comment>
<keyword evidence="1 5" id="KW-0349">Heme</keyword>
<evidence type="ECO:0000313" key="7">
    <source>
        <dbReference type="EMBL" id="MDT0681812.1"/>
    </source>
</evidence>
<dbReference type="Proteomes" id="UP001265259">
    <property type="component" value="Unassembled WGS sequence"/>
</dbReference>
<protein>
    <submittedName>
        <fullName evidence="7">Globin domain-containing protein</fullName>
    </submittedName>
</protein>
<gene>
    <name evidence="7" type="ORF">RM543_03870</name>
</gene>
<organism evidence="7 8">
    <name type="scientific">Tropicimonas omnivorans</name>
    <dbReference type="NCBI Taxonomy" id="3075590"/>
    <lineage>
        <taxon>Bacteria</taxon>
        <taxon>Pseudomonadati</taxon>
        <taxon>Pseudomonadota</taxon>
        <taxon>Alphaproteobacteria</taxon>
        <taxon>Rhodobacterales</taxon>
        <taxon>Roseobacteraceae</taxon>
        <taxon>Tropicimonas</taxon>
    </lineage>
</organism>
<keyword evidence="3" id="KW-0479">Metal-binding</keyword>